<dbReference type="AlphaFoldDB" id="A0A166W809"/>
<dbReference type="EMBL" id="AUYB01000109">
    <property type="protein sequence ID" value="KZN36196.1"/>
    <property type="molecule type" value="Genomic_DNA"/>
</dbReference>
<evidence type="ECO:0000313" key="1">
    <source>
        <dbReference type="EMBL" id="KZN36196.1"/>
    </source>
</evidence>
<keyword evidence="2" id="KW-1185">Reference proteome</keyword>
<protein>
    <submittedName>
        <fullName evidence="1">Uncharacterized protein</fullName>
    </submittedName>
</protein>
<evidence type="ECO:0000313" key="2">
    <source>
        <dbReference type="Proteomes" id="UP000076643"/>
    </source>
</evidence>
<organism evidence="1 2">
    <name type="scientific">Pseudoalteromonas luteoviolacea DSM 6061</name>
    <dbReference type="NCBI Taxonomy" id="1365250"/>
    <lineage>
        <taxon>Bacteria</taxon>
        <taxon>Pseudomonadati</taxon>
        <taxon>Pseudomonadota</taxon>
        <taxon>Gammaproteobacteria</taxon>
        <taxon>Alteromonadales</taxon>
        <taxon>Pseudoalteromonadaceae</taxon>
        <taxon>Pseudoalteromonas</taxon>
    </lineage>
</organism>
<gene>
    <name evidence="1" type="ORF">N475_17525</name>
</gene>
<proteinExistence type="predicted"/>
<name>A0A166W809_9GAMM</name>
<dbReference type="RefSeq" id="WP_063359261.1">
    <property type="nucleotide sequence ID" value="NZ_AQHB01000027.1"/>
</dbReference>
<comment type="caution">
    <text evidence="1">The sequence shown here is derived from an EMBL/GenBank/DDBJ whole genome shotgun (WGS) entry which is preliminary data.</text>
</comment>
<reference evidence="1 2" key="1">
    <citation type="submission" date="2013-07" db="EMBL/GenBank/DDBJ databases">
        <title>Comparative Genomic and Metabolomic Analysis of Twelve Strains of Pseudoalteromonas luteoviolacea.</title>
        <authorList>
            <person name="Vynne N.G."/>
            <person name="Mansson M."/>
            <person name="Gram L."/>
        </authorList>
    </citation>
    <scope>NUCLEOTIDE SEQUENCE [LARGE SCALE GENOMIC DNA]</scope>
    <source>
        <strain evidence="1 2">DSM 6061</strain>
    </source>
</reference>
<accession>A0A166W809</accession>
<dbReference type="PATRIC" id="fig|1365250.3.peg.3105"/>
<dbReference type="GeneID" id="57362778"/>
<sequence length="68" mass="7209">MLLKLQKKQVKTLSLDKARLPKTQTNDIVGAGGSGGNSRASDCCNLPHIMTFGGNSRASDCCALEETK</sequence>
<dbReference type="Proteomes" id="UP000076643">
    <property type="component" value="Unassembled WGS sequence"/>
</dbReference>